<sequence length="176" mass="19023">MASGFKINKRGIKQMSREIEREFAKHPVRVPLKADTSDVQLPAATTVNNYNGPVINVEGDHAQLAWNNHDVTQAQKNAEQIAPGYENLADLVTRLLASLPALELDPADQAEAQETSTAILREVVKAEPDKGIVRRGITMLKGLLAPIASGINKAVTRESTVAAQQMIELLGNALPL</sequence>
<gene>
    <name evidence="1" type="ORF">SAMEA2259716_05417</name>
</gene>
<evidence type="ECO:0000313" key="2">
    <source>
        <dbReference type="Proteomes" id="UP000190074"/>
    </source>
</evidence>
<evidence type="ECO:0000313" key="1">
    <source>
        <dbReference type="EMBL" id="SKM89597.1"/>
    </source>
</evidence>
<organism evidence="1 2">
    <name type="scientific">Mycobacteroides abscessus subsp. massiliense</name>
    <dbReference type="NCBI Taxonomy" id="1962118"/>
    <lineage>
        <taxon>Bacteria</taxon>
        <taxon>Bacillati</taxon>
        <taxon>Actinomycetota</taxon>
        <taxon>Actinomycetes</taxon>
        <taxon>Mycobacteriales</taxon>
        <taxon>Mycobacteriaceae</taxon>
        <taxon>Mycobacteroides</taxon>
        <taxon>Mycobacteroides abscessus</taxon>
    </lineage>
</organism>
<proteinExistence type="predicted"/>
<dbReference type="RefSeq" id="WP_005102056.1">
    <property type="nucleotide sequence ID" value="NZ_FVGW01000018.1"/>
</dbReference>
<protein>
    <submittedName>
        <fullName evidence="1">Uncharacterized protein</fullName>
    </submittedName>
</protein>
<name>A0A1U0PW18_9MYCO</name>
<dbReference type="EMBL" id="FVGW01000018">
    <property type="protein sequence ID" value="SKM89597.1"/>
    <property type="molecule type" value="Genomic_DNA"/>
</dbReference>
<dbReference type="AlphaFoldDB" id="A0A1U0PW18"/>
<dbReference type="Proteomes" id="UP000190074">
    <property type="component" value="Unassembled WGS sequence"/>
</dbReference>
<accession>A0A1U0PW18</accession>
<reference evidence="1 2" key="1">
    <citation type="submission" date="2016-11" db="EMBL/GenBank/DDBJ databases">
        <authorList>
            <consortium name="Pathogen Informatics"/>
        </authorList>
    </citation>
    <scope>NUCLEOTIDE SEQUENCE [LARGE SCALE GENOMIC DNA]</scope>
    <source>
        <strain evidence="1 2">911</strain>
    </source>
</reference>